<feature type="transmembrane region" description="Helical" evidence="7">
    <location>
        <begin position="29"/>
        <end position="47"/>
    </location>
</feature>
<dbReference type="AlphaFoldDB" id="A0A399EIK1"/>
<dbReference type="PANTHER" id="PTHR33884:SF3">
    <property type="entry name" value="UPF0410 PROTEIN YMGE"/>
    <property type="match status" value="1"/>
</dbReference>
<dbReference type="EMBL" id="QWKZ01000128">
    <property type="protein sequence ID" value="RIH81981.1"/>
    <property type="molecule type" value="Genomic_DNA"/>
</dbReference>
<evidence type="ECO:0000256" key="1">
    <source>
        <dbReference type="ARBA" id="ARBA00004651"/>
    </source>
</evidence>
<proteinExistence type="inferred from homology"/>
<evidence type="ECO:0000256" key="4">
    <source>
        <dbReference type="ARBA" id="ARBA00022692"/>
    </source>
</evidence>
<sequence>MSWIVAILVGALIGWMASRVMGTDAQQGALANIVVGIAGSLLAKWLFADVLGIGGAASAGSLSLGGVLWGLVGAVLLIWVARALGLFRR</sequence>
<keyword evidence="4 7" id="KW-0812">Transmembrane</keyword>
<evidence type="ECO:0000256" key="2">
    <source>
        <dbReference type="ARBA" id="ARBA00011006"/>
    </source>
</evidence>
<evidence type="ECO:0000256" key="7">
    <source>
        <dbReference type="SAM" id="Phobius"/>
    </source>
</evidence>
<evidence type="ECO:0000256" key="6">
    <source>
        <dbReference type="ARBA" id="ARBA00023136"/>
    </source>
</evidence>
<dbReference type="InterPro" id="IPR007341">
    <property type="entry name" value="Transgly_assoc"/>
</dbReference>
<keyword evidence="3" id="KW-1003">Cell membrane</keyword>
<evidence type="ECO:0008006" key="10">
    <source>
        <dbReference type="Google" id="ProtNLM"/>
    </source>
</evidence>
<evidence type="ECO:0000256" key="3">
    <source>
        <dbReference type="ARBA" id="ARBA00022475"/>
    </source>
</evidence>
<dbReference type="PANTHER" id="PTHR33884">
    <property type="entry name" value="UPF0410 PROTEIN YMGE"/>
    <property type="match status" value="1"/>
</dbReference>
<keyword evidence="6 7" id="KW-0472">Membrane</keyword>
<evidence type="ECO:0000313" key="8">
    <source>
        <dbReference type="EMBL" id="RIH81981.1"/>
    </source>
</evidence>
<name>A0A399EIK1_9DEIN</name>
<organism evidence="8 9">
    <name type="scientific">Meiothermus luteus</name>
    <dbReference type="NCBI Taxonomy" id="2026184"/>
    <lineage>
        <taxon>Bacteria</taxon>
        <taxon>Thermotogati</taxon>
        <taxon>Deinococcota</taxon>
        <taxon>Deinococci</taxon>
        <taxon>Thermales</taxon>
        <taxon>Thermaceae</taxon>
        <taxon>Meiothermus</taxon>
    </lineage>
</organism>
<reference evidence="8 9" key="1">
    <citation type="submission" date="2018-08" db="EMBL/GenBank/DDBJ databases">
        <title>Meiothermus luteus KCTC 52599 genome sequencing project.</title>
        <authorList>
            <person name="Da Costa M.S."/>
            <person name="Albuquerque L."/>
            <person name="Raposo P."/>
            <person name="Froufe H.J.C."/>
            <person name="Barroso C.S."/>
            <person name="Egas C."/>
        </authorList>
    </citation>
    <scope>NUCLEOTIDE SEQUENCE [LARGE SCALE GENOMIC DNA]</scope>
    <source>
        <strain evidence="8 9">KCTC 52599</strain>
    </source>
</reference>
<gene>
    <name evidence="8" type="ORF">Mlute_02640</name>
</gene>
<dbReference type="Pfam" id="PF04226">
    <property type="entry name" value="Transgly_assoc"/>
    <property type="match status" value="1"/>
</dbReference>
<dbReference type="Proteomes" id="UP000265800">
    <property type="component" value="Unassembled WGS sequence"/>
</dbReference>
<accession>A0A399EIK1</accession>
<dbReference type="RefSeq" id="WP_119361141.1">
    <property type="nucleotide sequence ID" value="NZ_QWKZ01000128.1"/>
</dbReference>
<protein>
    <recommendedName>
        <fullName evidence="10">Transglycosylase associated protein</fullName>
    </recommendedName>
</protein>
<feature type="transmembrane region" description="Helical" evidence="7">
    <location>
        <begin position="59"/>
        <end position="81"/>
    </location>
</feature>
<dbReference type="GO" id="GO:0005886">
    <property type="term" value="C:plasma membrane"/>
    <property type="evidence" value="ECO:0007669"/>
    <property type="project" value="UniProtKB-SubCell"/>
</dbReference>
<keyword evidence="9" id="KW-1185">Reference proteome</keyword>
<comment type="subcellular location">
    <subcellularLocation>
        <location evidence="1">Cell membrane</location>
        <topology evidence="1">Multi-pass membrane protein</topology>
    </subcellularLocation>
</comment>
<keyword evidence="5 7" id="KW-1133">Transmembrane helix</keyword>
<comment type="caution">
    <text evidence="8">The sequence shown here is derived from an EMBL/GenBank/DDBJ whole genome shotgun (WGS) entry which is preliminary data.</text>
</comment>
<dbReference type="OrthoDB" id="964123at2"/>
<evidence type="ECO:0000313" key="9">
    <source>
        <dbReference type="Proteomes" id="UP000265800"/>
    </source>
</evidence>
<comment type="similarity">
    <text evidence="2">Belongs to the UPF0410 family.</text>
</comment>
<evidence type="ECO:0000256" key="5">
    <source>
        <dbReference type="ARBA" id="ARBA00022989"/>
    </source>
</evidence>